<evidence type="ECO:0000256" key="4">
    <source>
        <dbReference type="ARBA" id="ARBA00023172"/>
    </source>
</evidence>
<comment type="similarity">
    <text evidence="1">Belongs to the 'phage' integrase family.</text>
</comment>
<evidence type="ECO:0000256" key="3">
    <source>
        <dbReference type="ARBA" id="ARBA00023125"/>
    </source>
</evidence>
<dbReference type="Gene3D" id="1.10.443.10">
    <property type="entry name" value="Intergrase catalytic core"/>
    <property type="match status" value="1"/>
</dbReference>
<evidence type="ECO:0000259" key="5">
    <source>
        <dbReference type="PROSITE" id="PS51898"/>
    </source>
</evidence>
<evidence type="ECO:0000256" key="2">
    <source>
        <dbReference type="ARBA" id="ARBA00022908"/>
    </source>
</evidence>
<dbReference type="CDD" id="cd00801">
    <property type="entry name" value="INT_P4_C"/>
    <property type="match status" value="1"/>
</dbReference>
<dbReference type="GO" id="GO:0015074">
    <property type="term" value="P:DNA integration"/>
    <property type="evidence" value="ECO:0007669"/>
    <property type="project" value="UniProtKB-KW"/>
</dbReference>
<keyword evidence="2" id="KW-0229">DNA integration</keyword>
<dbReference type="Gene3D" id="1.10.150.130">
    <property type="match status" value="1"/>
</dbReference>
<dbReference type="InterPro" id="IPR013762">
    <property type="entry name" value="Integrase-like_cat_sf"/>
</dbReference>
<dbReference type="InterPro" id="IPR050808">
    <property type="entry name" value="Phage_Integrase"/>
</dbReference>
<dbReference type="PROSITE" id="PS51898">
    <property type="entry name" value="TYR_RECOMBINASE"/>
    <property type="match status" value="1"/>
</dbReference>
<protein>
    <submittedName>
        <fullName evidence="6">DUF4102 domain-containing protein</fullName>
    </submittedName>
</protein>
<organism evidence="6 7">
    <name type="scientific">Sphingorhabdus lacus</name>
    <dbReference type="NCBI Taxonomy" id="392610"/>
    <lineage>
        <taxon>Bacteria</taxon>
        <taxon>Pseudomonadati</taxon>
        <taxon>Pseudomonadota</taxon>
        <taxon>Alphaproteobacteria</taxon>
        <taxon>Sphingomonadales</taxon>
        <taxon>Sphingomonadaceae</taxon>
        <taxon>Sphingorhabdus</taxon>
    </lineage>
</organism>
<dbReference type="Pfam" id="PF00589">
    <property type="entry name" value="Phage_integrase"/>
    <property type="match status" value="1"/>
</dbReference>
<name>A0A6I6LCR7_9SPHN</name>
<dbReference type="Gene3D" id="3.30.160.390">
    <property type="entry name" value="Integrase, DNA-binding domain"/>
    <property type="match status" value="1"/>
</dbReference>
<dbReference type="Pfam" id="PF13356">
    <property type="entry name" value="Arm-DNA-bind_3"/>
    <property type="match status" value="1"/>
</dbReference>
<keyword evidence="4" id="KW-0233">DNA recombination</keyword>
<keyword evidence="3" id="KW-0238">DNA-binding</keyword>
<sequence>MSKKVGLTDARIVGLLPPKIGQIEITDSIVAGLRLRVGASGVKTYILRKRIGSKVHNVTLGRHSLGFGLAAARRRARDLLTDIEQGQSIPKRSDPNRGYAQGIGTIGELFETYLTNEVIGKKRTAREIERVFRKYILPEMGDRIADTVTRGDVTRFIEKMAFCRGKETLRMARSVHQHLSSFYSWAMPKLDRLPAHPCRDAWRPKASKPRDRVLSDYELGQLWDASLGEGYPFGTVVRLLILTAQRRGEVINAEWDEFDFDANLWTIPGSRAKNGIANIVPLSAQSVSIIEEIRDMFASSSNEFGLSGNRVFPAIGNPAHSTGGMPKGWRRIMASVLRETDRNILHFTPHDIRRTAATGLQRLGVPLVVSEAVLNHQSGAAKAGVAGVYHRHKYTVEKQEALRLWGDEVQRIVDAHAAVKNRGSSWMIAQG</sequence>
<dbReference type="InterPro" id="IPR002104">
    <property type="entry name" value="Integrase_catalytic"/>
</dbReference>
<dbReference type="InterPro" id="IPR010998">
    <property type="entry name" value="Integrase_recombinase_N"/>
</dbReference>
<dbReference type="InterPro" id="IPR011010">
    <property type="entry name" value="DNA_brk_join_enz"/>
</dbReference>
<evidence type="ECO:0000313" key="7">
    <source>
        <dbReference type="Proteomes" id="UP000428803"/>
    </source>
</evidence>
<dbReference type="InterPro" id="IPR025166">
    <property type="entry name" value="Integrase_DNA_bind_dom"/>
</dbReference>
<dbReference type="KEGG" id="slaa:EUU25_06360"/>
<reference evidence="7" key="1">
    <citation type="submission" date="2019-01" db="EMBL/GenBank/DDBJ databases">
        <title>Sphingorhabdus lacus sp.nov., isolated from an oligotrophic freshwater lake.</title>
        <authorList>
            <person name="Park M."/>
        </authorList>
    </citation>
    <scope>NUCLEOTIDE SEQUENCE [LARGE SCALE GENOMIC DNA]</scope>
    <source>
        <strain evidence="7">IMCC1753</strain>
    </source>
</reference>
<dbReference type="GO" id="GO:0006310">
    <property type="term" value="P:DNA recombination"/>
    <property type="evidence" value="ECO:0007669"/>
    <property type="project" value="UniProtKB-KW"/>
</dbReference>
<accession>A0A6I6LCR7</accession>
<dbReference type="PANTHER" id="PTHR30629">
    <property type="entry name" value="PROPHAGE INTEGRASE"/>
    <property type="match status" value="1"/>
</dbReference>
<dbReference type="EMBL" id="CP035733">
    <property type="protein sequence ID" value="QGY80272.1"/>
    <property type="molecule type" value="Genomic_DNA"/>
</dbReference>
<evidence type="ECO:0000313" key="6">
    <source>
        <dbReference type="EMBL" id="QGY80272.1"/>
    </source>
</evidence>
<keyword evidence="7" id="KW-1185">Reference proteome</keyword>
<dbReference type="OrthoDB" id="7615137at2"/>
<dbReference type="RefSeq" id="WP_158899327.1">
    <property type="nucleotide sequence ID" value="NZ_CP035733.1"/>
</dbReference>
<evidence type="ECO:0000256" key="1">
    <source>
        <dbReference type="ARBA" id="ARBA00008857"/>
    </source>
</evidence>
<dbReference type="GO" id="GO:0003677">
    <property type="term" value="F:DNA binding"/>
    <property type="evidence" value="ECO:0007669"/>
    <property type="project" value="UniProtKB-KW"/>
</dbReference>
<gene>
    <name evidence="6" type="ORF">EUU25_06360</name>
</gene>
<dbReference type="InterPro" id="IPR038488">
    <property type="entry name" value="Integrase_DNA-bd_sf"/>
</dbReference>
<dbReference type="SUPFAM" id="SSF56349">
    <property type="entry name" value="DNA breaking-rejoining enzymes"/>
    <property type="match status" value="1"/>
</dbReference>
<dbReference type="PANTHER" id="PTHR30629:SF2">
    <property type="entry name" value="PROPHAGE INTEGRASE INTS-RELATED"/>
    <property type="match status" value="1"/>
</dbReference>
<dbReference type="AlphaFoldDB" id="A0A6I6LCR7"/>
<dbReference type="Proteomes" id="UP000428803">
    <property type="component" value="Chromosome"/>
</dbReference>
<proteinExistence type="inferred from homology"/>
<feature type="domain" description="Tyr recombinase" evidence="5">
    <location>
        <begin position="208"/>
        <end position="403"/>
    </location>
</feature>